<name>H2AVP0_KAZAF</name>
<dbReference type="eggNOG" id="ENOG502QT3Z">
    <property type="taxonomic scope" value="Eukaryota"/>
</dbReference>
<feature type="domain" description="Ketopantoate reductase C-terminal" evidence="3">
    <location>
        <begin position="222"/>
        <end position="343"/>
    </location>
</feature>
<keyword evidence="1" id="KW-0175">Coiled coil</keyword>
<dbReference type="PANTHER" id="PTHR21708">
    <property type="entry name" value="PROBABLE 2-DEHYDROPANTOATE 2-REDUCTASE"/>
    <property type="match status" value="1"/>
</dbReference>
<feature type="compositionally biased region" description="Basic residues" evidence="2">
    <location>
        <begin position="825"/>
        <end position="840"/>
    </location>
</feature>
<dbReference type="Gene3D" id="1.10.1040.10">
    <property type="entry name" value="N-(1-d-carboxylethyl)-l-norvaline Dehydrogenase, domain 2"/>
    <property type="match status" value="1"/>
</dbReference>
<dbReference type="RefSeq" id="XP_003957575.1">
    <property type="nucleotide sequence ID" value="XM_003957526.1"/>
</dbReference>
<dbReference type="InterPro" id="IPR013328">
    <property type="entry name" value="6PGD_dom2"/>
</dbReference>
<feature type="region of interest" description="Disordered" evidence="2">
    <location>
        <begin position="692"/>
        <end position="723"/>
    </location>
</feature>
<dbReference type="InParanoid" id="H2AVP0"/>
<dbReference type="GeneID" id="13883177"/>
<dbReference type="Pfam" id="PF08546">
    <property type="entry name" value="ApbA_C"/>
    <property type="match status" value="1"/>
</dbReference>
<sequence>MSASKALKVLIVGKNPNVVFYAFRFQLARNIELFHVSDSKSNVFKIDTVTYGQKEFQLDNHFTSIENLREAMSSLSNGKSFIIDIIVLSASSLQELSSLPSKIKPLVDENTKIFIESTGFIQLEPFIKNSRELSSLNLNVFSMITHYDIRQIAPNNYKQFNNNSNSNVIYLGCKNTKKRTGSFLNSNKYSNEIANSLDLFAKMFSKLFPNDSINLCNHSYQDFLNEQWAIAIPKISLDPLLIIFEETSPSNLSKQILAKPLISGIITELITIAKNMNVKLSVDNEDKIISNWESNYKNDEIPSLLYHFIQRTSTPDIDLSLLQSILLADNYDIKTPYLEFLYTTFCQFDRLNSDNSKWFTRYENTEGLRRKLNAMTTTKNNFEESYNTLQLNLNEKEVTLSNLRDNDQLLRSKIASLEGELISARESLTLQERESANKISSLENQLQRLKLANNDSKKLSESFNDEQNDSVIIHSNNFNNMQREILANSTSLNVDRSSEALEPTKRELAIRERESELQKRFAQHQQKTHNSIPQSQTPQISFSNQYQHPSLQPSQVSFNQPPSTPVMQTNIPIKPKSSTLNRSHTMQGLAPINTKFQAPRLQQTSNISLNKVSNRSTPQPQSINNFHEHNSSSVSNLNVPFDGMDSRYNKIPHSSHFIKPTNRKNKRNDSLRLGHASSIGFADFTNQRVTPSTGLSYQIPRSASTNNFRSGRTSAYEMPNPVKTKPFKMNTINNSMNDFSSLQQRQISTSTMIENNVTKKPLSEPKPVIQFGSASNNSNSNNSSSNSTNTRESNSLSPLKMDPPTEPTSTSNSLEESIVEVETPKKKKKFGLFGRKKGKK</sequence>
<feature type="compositionally biased region" description="Low complexity" evidence="2">
    <location>
        <begin position="773"/>
        <end position="797"/>
    </location>
</feature>
<feature type="compositionally biased region" description="Polar residues" evidence="2">
    <location>
        <begin position="523"/>
        <end position="561"/>
    </location>
</feature>
<protein>
    <recommendedName>
        <fullName evidence="3">Ketopantoate reductase C-terminal domain-containing protein</fullName>
    </recommendedName>
</protein>
<dbReference type="PANTHER" id="PTHR21708:SF25">
    <property type="entry name" value="PROTEIN PAM1-RELATED"/>
    <property type="match status" value="1"/>
</dbReference>
<evidence type="ECO:0000313" key="5">
    <source>
        <dbReference type="Proteomes" id="UP000005220"/>
    </source>
</evidence>
<accession>H2AVP0</accession>
<dbReference type="AlphaFoldDB" id="H2AVP0"/>
<dbReference type="STRING" id="1071382.H2AVP0"/>
<feature type="region of interest" description="Disordered" evidence="2">
    <location>
        <begin position="514"/>
        <end position="561"/>
    </location>
</feature>
<evidence type="ECO:0000259" key="3">
    <source>
        <dbReference type="Pfam" id="PF08546"/>
    </source>
</evidence>
<dbReference type="HOGENOM" id="CLU_010717_0_0_1"/>
<dbReference type="InterPro" id="IPR051402">
    <property type="entry name" value="KPR-Related"/>
</dbReference>
<keyword evidence="5" id="KW-1185">Reference proteome</keyword>
<feature type="region of interest" description="Disordered" evidence="2">
    <location>
        <begin position="758"/>
        <end position="840"/>
    </location>
</feature>
<evidence type="ECO:0000256" key="2">
    <source>
        <dbReference type="SAM" id="MobiDB-lite"/>
    </source>
</evidence>
<dbReference type="Proteomes" id="UP000005220">
    <property type="component" value="Chromosome 5"/>
</dbReference>
<feature type="coiled-coil region" evidence="1">
    <location>
        <begin position="379"/>
        <end position="462"/>
    </location>
</feature>
<evidence type="ECO:0000313" key="4">
    <source>
        <dbReference type="EMBL" id="CCF58440.1"/>
    </source>
</evidence>
<dbReference type="OrthoDB" id="5302359at2759"/>
<feature type="region of interest" description="Disordered" evidence="2">
    <location>
        <begin position="611"/>
        <end position="634"/>
    </location>
</feature>
<proteinExistence type="predicted"/>
<dbReference type="GO" id="GO:0005737">
    <property type="term" value="C:cytoplasm"/>
    <property type="evidence" value="ECO:0007669"/>
    <property type="project" value="TreeGrafter"/>
</dbReference>
<reference evidence="4 5" key="1">
    <citation type="journal article" date="2011" name="Proc. Natl. Acad. Sci. U.S.A.">
        <title>Evolutionary erosion of yeast sex chromosomes by mating-type switching accidents.</title>
        <authorList>
            <person name="Gordon J.L."/>
            <person name="Armisen D."/>
            <person name="Proux-Wera E."/>
            <person name="Oheigeartaigh S.S."/>
            <person name="Byrne K.P."/>
            <person name="Wolfe K.H."/>
        </authorList>
    </citation>
    <scope>NUCLEOTIDE SEQUENCE [LARGE SCALE GENOMIC DNA]</scope>
    <source>
        <strain evidence="5">ATCC 22294 / BCRC 22015 / CBS 2517 / CECT 1963 / NBRC 1671 / NRRL Y-8276</strain>
    </source>
</reference>
<organism evidence="4 5">
    <name type="scientific">Kazachstania africana (strain ATCC 22294 / BCRC 22015 / CBS 2517 / CECT 1963 / NBRC 1671 / NRRL Y-8276)</name>
    <name type="common">Yeast</name>
    <name type="synonym">Kluyveromyces africanus</name>
    <dbReference type="NCBI Taxonomy" id="1071382"/>
    <lineage>
        <taxon>Eukaryota</taxon>
        <taxon>Fungi</taxon>
        <taxon>Dikarya</taxon>
        <taxon>Ascomycota</taxon>
        <taxon>Saccharomycotina</taxon>
        <taxon>Saccharomycetes</taxon>
        <taxon>Saccharomycetales</taxon>
        <taxon>Saccharomycetaceae</taxon>
        <taxon>Kazachstania</taxon>
    </lineage>
</organism>
<feature type="compositionally biased region" description="Polar residues" evidence="2">
    <location>
        <begin position="692"/>
        <end position="713"/>
    </location>
</feature>
<evidence type="ECO:0000256" key="1">
    <source>
        <dbReference type="SAM" id="Coils"/>
    </source>
</evidence>
<dbReference type="KEGG" id="kaf:KAFR_0E02880"/>
<gene>
    <name evidence="4" type="primary">KAFR0E02880</name>
    <name evidence="4" type="ORF">KAFR_0E02880</name>
</gene>
<dbReference type="EMBL" id="HE650825">
    <property type="protein sequence ID" value="CCF58440.1"/>
    <property type="molecule type" value="Genomic_DNA"/>
</dbReference>
<dbReference type="InterPro" id="IPR013752">
    <property type="entry name" value="KPA_reductase"/>
</dbReference>